<gene>
    <name evidence="2" type="ORF">HanXRQr2_Chr09g0400571</name>
</gene>
<proteinExistence type="predicted"/>
<dbReference type="Gramene" id="mRNA:HanXRQr2_Chr09g0400571">
    <property type="protein sequence ID" value="mRNA:HanXRQr2_Chr09g0400571"/>
    <property type="gene ID" value="HanXRQr2_Chr09g0400571"/>
</dbReference>
<dbReference type="AlphaFoldDB" id="A0A9K3I7Y5"/>
<reference evidence="2" key="1">
    <citation type="journal article" date="2017" name="Nature">
        <title>The sunflower genome provides insights into oil metabolism, flowering and Asterid evolution.</title>
        <authorList>
            <person name="Badouin H."/>
            <person name="Gouzy J."/>
            <person name="Grassa C.J."/>
            <person name="Murat F."/>
            <person name="Staton S.E."/>
            <person name="Cottret L."/>
            <person name="Lelandais-Briere C."/>
            <person name="Owens G.L."/>
            <person name="Carrere S."/>
            <person name="Mayjonade B."/>
            <person name="Legrand L."/>
            <person name="Gill N."/>
            <person name="Kane N.C."/>
            <person name="Bowers J.E."/>
            <person name="Hubner S."/>
            <person name="Bellec A."/>
            <person name="Berard A."/>
            <person name="Berges H."/>
            <person name="Blanchet N."/>
            <person name="Boniface M.C."/>
            <person name="Brunel D."/>
            <person name="Catrice O."/>
            <person name="Chaidir N."/>
            <person name="Claudel C."/>
            <person name="Donnadieu C."/>
            <person name="Faraut T."/>
            <person name="Fievet G."/>
            <person name="Helmstetter N."/>
            <person name="King M."/>
            <person name="Knapp S.J."/>
            <person name="Lai Z."/>
            <person name="Le Paslier M.C."/>
            <person name="Lippi Y."/>
            <person name="Lorenzon L."/>
            <person name="Mandel J.R."/>
            <person name="Marage G."/>
            <person name="Marchand G."/>
            <person name="Marquand E."/>
            <person name="Bret-Mestries E."/>
            <person name="Morien E."/>
            <person name="Nambeesan S."/>
            <person name="Nguyen T."/>
            <person name="Pegot-Espagnet P."/>
            <person name="Pouilly N."/>
            <person name="Raftis F."/>
            <person name="Sallet E."/>
            <person name="Schiex T."/>
            <person name="Thomas J."/>
            <person name="Vandecasteele C."/>
            <person name="Vares D."/>
            <person name="Vear F."/>
            <person name="Vautrin S."/>
            <person name="Crespi M."/>
            <person name="Mangin B."/>
            <person name="Burke J.M."/>
            <person name="Salse J."/>
            <person name="Munos S."/>
            <person name="Vincourt P."/>
            <person name="Rieseberg L.H."/>
            <person name="Langlade N.B."/>
        </authorList>
    </citation>
    <scope>NUCLEOTIDE SEQUENCE</scope>
    <source>
        <tissue evidence="2">Leaves</tissue>
    </source>
</reference>
<protein>
    <submittedName>
        <fullName evidence="2">Uncharacterized protein</fullName>
    </submittedName>
</protein>
<evidence type="ECO:0000313" key="3">
    <source>
        <dbReference type="Proteomes" id="UP000215914"/>
    </source>
</evidence>
<name>A0A9K3I7Y5_HELAN</name>
<evidence type="ECO:0000256" key="1">
    <source>
        <dbReference type="SAM" id="MobiDB-lite"/>
    </source>
</evidence>
<dbReference type="Proteomes" id="UP000215914">
    <property type="component" value="Unassembled WGS sequence"/>
</dbReference>
<feature type="compositionally biased region" description="Basic residues" evidence="1">
    <location>
        <begin position="129"/>
        <end position="139"/>
    </location>
</feature>
<sequence length="139" mass="16335">MPKGIFWRKRAMVKERKKAWEEERVGLMREREQLIADVNHYKTTVSVSTNDVETLYAELGIVQDDNQKLASELHWWLSQGFRRFLAAFTQSPDFKSSLEKTYQAYWNVRCQAGLEDESAFSSQGLERKKTPHYNSKAKK</sequence>
<feature type="region of interest" description="Disordered" evidence="1">
    <location>
        <begin position="118"/>
        <end position="139"/>
    </location>
</feature>
<comment type="caution">
    <text evidence="2">The sequence shown here is derived from an EMBL/GenBank/DDBJ whole genome shotgun (WGS) entry which is preliminary data.</text>
</comment>
<dbReference type="EMBL" id="MNCJ02000324">
    <property type="protein sequence ID" value="KAF5791951.1"/>
    <property type="molecule type" value="Genomic_DNA"/>
</dbReference>
<keyword evidence="3" id="KW-1185">Reference proteome</keyword>
<accession>A0A9K3I7Y5</accession>
<reference evidence="2" key="2">
    <citation type="submission" date="2020-06" db="EMBL/GenBank/DDBJ databases">
        <title>Helianthus annuus Genome sequencing and assembly Release 2.</title>
        <authorList>
            <person name="Gouzy J."/>
            <person name="Langlade N."/>
            <person name="Munos S."/>
        </authorList>
    </citation>
    <scope>NUCLEOTIDE SEQUENCE</scope>
    <source>
        <tissue evidence="2">Leaves</tissue>
    </source>
</reference>
<evidence type="ECO:0000313" key="2">
    <source>
        <dbReference type="EMBL" id="KAF5791951.1"/>
    </source>
</evidence>
<organism evidence="2 3">
    <name type="scientific">Helianthus annuus</name>
    <name type="common">Common sunflower</name>
    <dbReference type="NCBI Taxonomy" id="4232"/>
    <lineage>
        <taxon>Eukaryota</taxon>
        <taxon>Viridiplantae</taxon>
        <taxon>Streptophyta</taxon>
        <taxon>Embryophyta</taxon>
        <taxon>Tracheophyta</taxon>
        <taxon>Spermatophyta</taxon>
        <taxon>Magnoliopsida</taxon>
        <taxon>eudicotyledons</taxon>
        <taxon>Gunneridae</taxon>
        <taxon>Pentapetalae</taxon>
        <taxon>asterids</taxon>
        <taxon>campanulids</taxon>
        <taxon>Asterales</taxon>
        <taxon>Asteraceae</taxon>
        <taxon>Asteroideae</taxon>
        <taxon>Heliantheae alliance</taxon>
        <taxon>Heliantheae</taxon>
        <taxon>Helianthus</taxon>
    </lineage>
</organism>